<evidence type="ECO:0000313" key="3">
    <source>
        <dbReference type="Proteomes" id="UP000182235"/>
    </source>
</evidence>
<accession>A0A1J9P2Q3</accession>
<dbReference type="OrthoDB" id="3210866at2759"/>
<evidence type="ECO:0000313" key="2">
    <source>
        <dbReference type="EMBL" id="OJD10122.1"/>
    </source>
</evidence>
<dbReference type="VEuPathDB" id="FungiDB:AJ78_08733"/>
<reference evidence="2 3" key="1">
    <citation type="submission" date="2015-07" db="EMBL/GenBank/DDBJ databases">
        <title>Emmonsia species relationships and genome sequence.</title>
        <authorList>
            <consortium name="The Broad Institute Genomics Platform"/>
            <person name="Cuomo C.A."/>
            <person name="Munoz J.F."/>
            <person name="Imamovic A."/>
            <person name="Priest M.E."/>
            <person name="Young S."/>
            <person name="Clay O.K."/>
            <person name="McEwen J.G."/>
        </authorList>
    </citation>
    <scope>NUCLEOTIDE SEQUENCE [LARGE SCALE GENOMIC DNA]</scope>
    <source>
        <strain evidence="2 3">UAMH 9510</strain>
    </source>
</reference>
<protein>
    <submittedName>
        <fullName evidence="2">Uncharacterized protein</fullName>
    </submittedName>
</protein>
<keyword evidence="3" id="KW-1185">Reference proteome</keyword>
<name>A0A1J9P2Q3_9EURO</name>
<dbReference type="EMBL" id="LGRN01000929">
    <property type="protein sequence ID" value="OJD10122.1"/>
    <property type="molecule type" value="Genomic_DNA"/>
</dbReference>
<dbReference type="AlphaFoldDB" id="A0A1J9P2Q3"/>
<sequence length="407" mass="46753">MGRKGRIKQPLNRNEKTTSLISSSSQSLLSTAGFDSLLDFFETFMQADRRTFQEIAIHQELEKHGRRIPFLVESETLNVNPLQIHLHRADTLRRYHNRPALVFSDADLPVNSTNENTTLNLDKESNVLSRNSQPTPVQAEIVVQRRYHHQFNYHINIEDSDKATASASIHRDLEHTILNIHSAEPAVMQLRARPPHSVSESSEIVPPHSRSKRESRATNPSRSIRIGGVSVDFTNADLEWPIGALQYAEDIPRLIRDWYHGSQVKLKGIPVPMRYWGQLYRGASSTSWAVIKKKYSECKTIMNIHSLYNDDDAFWSAFATEKDGRTSQISWTALLTKAREIRKNLDRADAEEARQAYHDQDPGFDEVFCYRKNGKTYVLTDEGRISRIYRRLTGKKPQPWDSDNEEA</sequence>
<proteinExistence type="predicted"/>
<gene>
    <name evidence="2" type="ORF">AJ78_08733</name>
</gene>
<dbReference type="Proteomes" id="UP000182235">
    <property type="component" value="Unassembled WGS sequence"/>
</dbReference>
<organism evidence="2 3">
    <name type="scientific">Emergomyces pasteurianus Ep9510</name>
    <dbReference type="NCBI Taxonomy" id="1447872"/>
    <lineage>
        <taxon>Eukaryota</taxon>
        <taxon>Fungi</taxon>
        <taxon>Dikarya</taxon>
        <taxon>Ascomycota</taxon>
        <taxon>Pezizomycotina</taxon>
        <taxon>Eurotiomycetes</taxon>
        <taxon>Eurotiomycetidae</taxon>
        <taxon>Onygenales</taxon>
        <taxon>Ajellomycetaceae</taxon>
        <taxon>Emergomyces</taxon>
    </lineage>
</organism>
<comment type="caution">
    <text evidence="2">The sequence shown here is derived from an EMBL/GenBank/DDBJ whole genome shotgun (WGS) entry which is preliminary data.</text>
</comment>
<feature type="region of interest" description="Disordered" evidence="1">
    <location>
        <begin position="192"/>
        <end position="221"/>
    </location>
</feature>
<evidence type="ECO:0000256" key="1">
    <source>
        <dbReference type="SAM" id="MobiDB-lite"/>
    </source>
</evidence>